<keyword evidence="3" id="KW-1185">Reference proteome</keyword>
<evidence type="ECO:0000313" key="2">
    <source>
        <dbReference type="EMBL" id="CAG8701157.1"/>
    </source>
</evidence>
<gene>
    <name evidence="2" type="ORF">ALEPTO_LOCUS11582</name>
</gene>
<feature type="non-terminal residue" evidence="2">
    <location>
        <position position="1"/>
    </location>
</feature>
<dbReference type="AlphaFoldDB" id="A0A9N9HQN0"/>
<comment type="caution">
    <text evidence="2">The sequence shown here is derived from an EMBL/GenBank/DDBJ whole genome shotgun (WGS) entry which is preliminary data.</text>
</comment>
<evidence type="ECO:0000256" key="1">
    <source>
        <dbReference type="SAM" id="MobiDB-lite"/>
    </source>
</evidence>
<dbReference type="EMBL" id="CAJVPS010019441">
    <property type="protein sequence ID" value="CAG8701157.1"/>
    <property type="molecule type" value="Genomic_DNA"/>
</dbReference>
<sequence length="116" mass="13007">MVIVTDRAILCQLAVPISADSFATSRNHDLWQLACLLNQVIQPIQKYLNECSRSLVDKRKDLGGDTDNEDKTITAGGEVHGTYDPLEKQRSGNRVPVHVKTKTWARRNCDTSRNQA</sequence>
<evidence type="ECO:0000313" key="3">
    <source>
        <dbReference type="Proteomes" id="UP000789508"/>
    </source>
</evidence>
<proteinExistence type="predicted"/>
<dbReference type="Proteomes" id="UP000789508">
    <property type="component" value="Unassembled WGS sequence"/>
</dbReference>
<feature type="region of interest" description="Disordered" evidence="1">
    <location>
        <begin position="60"/>
        <end position="91"/>
    </location>
</feature>
<protein>
    <submittedName>
        <fullName evidence="2">3296_t:CDS:1</fullName>
    </submittedName>
</protein>
<organism evidence="2 3">
    <name type="scientific">Ambispora leptoticha</name>
    <dbReference type="NCBI Taxonomy" id="144679"/>
    <lineage>
        <taxon>Eukaryota</taxon>
        <taxon>Fungi</taxon>
        <taxon>Fungi incertae sedis</taxon>
        <taxon>Mucoromycota</taxon>
        <taxon>Glomeromycotina</taxon>
        <taxon>Glomeromycetes</taxon>
        <taxon>Archaeosporales</taxon>
        <taxon>Ambisporaceae</taxon>
        <taxon>Ambispora</taxon>
    </lineage>
</organism>
<reference evidence="2" key="1">
    <citation type="submission" date="2021-06" db="EMBL/GenBank/DDBJ databases">
        <authorList>
            <person name="Kallberg Y."/>
            <person name="Tangrot J."/>
            <person name="Rosling A."/>
        </authorList>
    </citation>
    <scope>NUCLEOTIDE SEQUENCE</scope>
    <source>
        <strain evidence="2">FL130A</strain>
    </source>
</reference>
<name>A0A9N9HQN0_9GLOM</name>
<accession>A0A9N9HQN0</accession>